<evidence type="ECO:0000313" key="3">
    <source>
        <dbReference type="Proteomes" id="UP000199045"/>
    </source>
</evidence>
<dbReference type="STRING" id="104663.SAMN04488121_112121"/>
<reference evidence="2 3" key="1">
    <citation type="submission" date="2016-10" db="EMBL/GenBank/DDBJ databases">
        <authorList>
            <person name="de Groot N.N."/>
        </authorList>
    </citation>
    <scope>NUCLEOTIDE SEQUENCE [LARGE SCALE GENOMIC DNA]</scope>
    <source>
        <strain evidence="2 3">DSM 527</strain>
    </source>
</reference>
<organism evidence="2 3">
    <name type="scientific">Chitinophaga filiformis</name>
    <name type="common">Myxococcus filiformis</name>
    <name type="synonym">Flexibacter filiformis</name>
    <dbReference type="NCBI Taxonomy" id="104663"/>
    <lineage>
        <taxon>Bacteria</taxon>
        <taxon>Pseudomonadati</taxon>
        <taxon>Bacteroidota</taxon>
        <taxon>Chitinophagia</taxon>
        <taxon>Chitinophagales</taxon>
        <taxon>Chitinophagaceae</taxon>
        <taxon>Chitinophaga</taxon>
    </lineage>
</organism>
<sequence>MQVLCSRQATIYLYVRQDSFVMDALLNELTAFRKQLAALENQNIALKIQLAHILQYHFDRSQLDRLEYFHTTFLQLDTRFDGLKRELALHQAWLSDPDMNNINYDNIRAHQLHIWGKLNTMDADVQKLKYLFSDYLQEHFPTVARSII</sequence>
<evidence type="ECO:0000256" key="1">
    <source>
        <dbReference type="SAM" id="Coils"/>
    </source>
</evidence>
<evidence type="ECO:0000313" key="2">
    <source>
        <dbReference type="EMBL" id="SDH44027.1"/>
    </source>
</evidence>
<dbReference type="Proteomes" id="UP000199045">
    <property type="component" value="Unassembled WGS sequence"/>
</dbReference>
<name>A0A1G8CEY6_CHIFI</name>
<protein>
    <submittedName>
        <fullName evidence="2">Uncharacterized protein</fullName>
    </submittedName>
</protein>
<gene>
    <name evidence="2" type="ORF">SAMN04488121_112121</name>
</gene>
<accession>A0A1G8CEY6</accession>
<feature type="coiled-coil region" evidence="1">
    <location>
        <begin position="22"/>
        <end position="49"/>
    </location>
</feature>
<keyword evidence="1" id="KW-0175">Coiled coil</keyword>
<dbReference type="EMBL" id="FNBN01000012">
    <property type="protein sequence ID" value="SDH44027.1"/>
    <property type="molecule type" value="Genomic_DNA"/>
</dbReference>
<proteinExistence type="predicted"/>
<dbReference type="AlphaFoldDB" id="A0A1G8CEY6"/>